<dbReference type="GO" id="GO:0022857">
    <property type="term" value="F:transmembrane transporter activity"/>
    <property type="evidence" value="ECO:0007669"/>
    <property type="project" value="InterPro"/>
</dbReference>
<feature type="transmembrane region" description="Helical" evidence="6">
    <location>
        <begin position="122"/>
        <end position="140"/>
    </location>
</feature>
<dbReference type="Proteomes" id="UP000326729">
    <property type="component" value="Unassembled WGS sequence"/>
</dbReference>
<dbReference type="InterPro" id="IPR020846">
    <property type="entry name" value="MFS_dom"/>
</dbReference>
<evidence type="ECO:0000256" key="6">
    <source>
        <dbReference type="SAM" id="Phobius"/>
    </source>
</evidence>
<dbReference type="EMBL" id="CABVGY010000016">
    <property type="protein sequence ID" value="VVM95688.1"/>
    <property type="molecule type" value="Genomic_DNA"/>
</dbReference>
<dbReference type="InterPro" id="IPR050189">
    <property type="entry name" value="MFS_Efflux_Transporters"/>
</dbReference>
<feature type="transmembrane region" description="Helical" evidence="6">
    <location>
        <begin position="146"/>
        <end position="171"/>
    </location>
</feature>
<feature type="transmembrane region" description="Helical" evidence="6">
    <location>
        <begin position="262"/>
        <end position="282"/>
    </location>
</feature>
<dbReference type="InterPro" id="IPR036259">
    <property type="entry name" value="MFS_trans_sf"/>
</dbReference>
<reference evidence="8 9" key="1">
    <citation type="submission" date="2019-09" db="EMBL/GenBank/DDBJ databases">
        <authorList>
            <person name="Chandra G."/>
            <person name="Truman W A."/>
        </authorList>
    </citation>
    <scope>NUCLEOTIDE SEQUENCE [LARGE SCALE GENOMIC DNA]</scope>
    <source>
        <strain evidence="8">PS659</strain>
    </source>
</reference>
<evidence type="ECO:0000256" key="3">
    <source>
        <dbReference type="ARBA" id="ARBA00022692"/>
    </source>
</evidence>
<gene>
    <name evidence="8" type="primary">nanT_3</name>
    <name evidence="8" type="ORF">PS659_03085</name>
</gene>
<comment type="subcellular location">
    <subcellularLocation>
        <location evidence="1">Cell membrane</location>
        <topology evidence="1">Multi-pass membrane protein</topology>
    </subcellularLocation>
</comment>
<dbReference type="CDD" id="cd17325">
    <property type="entry name" value="MFS_MdtG_SLC18_like"/>
    <property type="match status" value="1"/>
</dbReference>
<feature type="transmembrane region" description="Helical" evidence="6">
    <location>
        <begin position="93"/>
        <end position="113"/>
    </location>
</feature>
<accession>A0A5E6U6B8</accession>
<dbReference type="SUPFAM" id="SSF103473">
    <property type="entry name" value="MFS general substrate transporter"/>
    <property type="match status" value="1"/>
</dbReference>
<feature type="transmembrane region" description="Helical" evidence="6">
    <location>
        <begin position="420"/>
        <end position="442"/>
    </location>
</feature>
<evidence type="ECO:0000256" key="5">
    <source>
        <dbReference type="ARBA" id="ARBA00023136"/>
    </source>
</evidence>
<evidence type="ECO:0000256" key="1">
    <source>
        <dbReference type="ARBA" id="ARBA00004651"/>
    </source>
</evidence>
<dbReference type="PANTHER" id="PTHR43124:SF3">
    <property type="entry name" value="CHLORAMPHENICOL EFFLUX PUMP RV0191"/>
    <property type="match status" value="1"/>
</dbReference>
<keyword evidence="2" id="KW-1003">Cell membrane</keyword>
<protein>
    <submittedName>
        <fullName evidence="8">Sialic acid transporter</fullName>
    </submittedName>
</protein>
<feature type="transmembrane region" description="Helical" evidence="6">
    <location>
        <begin position="50"/>
        <end position="73"/>
    </location>
</feature>
<evidence type="ECO:0000256" key="2">
    <source>
        <dbReference type="ARBA" id="ARBA00022475"/>
    </source>
</evidence>
<feature type="transmembrane region" description="Helical" evidence="6">
    <location>
        <begin position="355"/>
        <end position="380"/>
    </location>
</feature>
<feature type="transmembrane region" description="Helical" evidence="6">
    <location>
        <begin position="211"/>
        <end position="229"/>
    </location>
</feature>
<dbReference type="PROSITE" id="PS50850">
    <property type="entry name" value="MFS"/>
    <property type="match status" value="1"/>
</dbReference>
<keyword evidence="3 6" id="KW-0812">Transmembrane</keyword>
<proteinExistence type="predicted"/>
<evidence type="ECO:0000313" key="9">
    <source>
        <dbReference type="Proteomes" id="UP000326729"/>
    </source>
</evidence>
<dbReference type="GO" id="GO:0005886">
    <property type="term" value="C:plasma membrane"/>
    <property type="evidence" value="ECO:0007669"/>
    <property type="project" value="UniProtKB-SubCell"/>
</dbReference>
<dbReference type="InterPro" id="IPR011701">
    <property type="entry name" value="MFS"/>
</dbReference>
<feature type="transmembrane region" description="Helical" evidence="6">
    <location>
        <begin position="392"/>
        <end position="414"/>
    </location>
</feature>
<sequence>MQYLRAPRESRYTSFQELRNERGRHKRKDSVTLHAPMEVRSDTWRRVARPYAWVVFALTFGLLLSDFMSRQVLTVVFPQLKAEWGLSDSELGALSGVVAIAVGVLAFPLSVVADRLGRIRSLIFMAAIWSLATLMCGFASDYREMFVARFFIGVGEAAYGSVGLAVVLSIFPPQQRSTITGAFLAGSMVGSVLGIGLGGVLATHFGWRASFVGMAIYGIALTAVYALVVRPRRLELPRPAAGSNQRQVLPPLRSLFSTSSVLSIYIGSGLQLFAIAALLTWLPSYLNRFYAMPLTNAGAVAAIFMLCTAVGMPLCGAIADRLCHGSPTRKIRLTMGYCLLCSALLTVAFQLPVGLVQLVMIGLAMFVGGGIVGPSGTMVADLTPPALHSTSMATLAIANNLLGMAPGPFVTGLLADRIGLASALQLLPLAGIAAALVLMVGVRNYRQDLQRVCAQPCS</sequence>
<keyword evidence="5 6" id="KW-0472">Membrane</keyword>
<feature type="domain" description="Major facilitator superfamily (MFS) profile" evidence="7">
    <location>
        <begin position="54"/>
        <end position="446"/>
    </location>
</feature>
<dbReference type="Gene3D" id="1.20.1250.20">
    <property type="entry name" value="MFS general substrate transporter like domains"/>
    <property type="match status" value="2"/>
</dbReference>
<evidence type="ECO:0000313" key="8">
    <source>
        <dbReference type="EMBL" id="VVM95688.1"/>
    </source>
</evidence>
<feature type="transmembrane region" description="Helical" evidence="6">
    <location>
        <begin position="294"/>
        <end position="319"/>
    </location>
</feature>
<organism evidence="8 9">
    <name type="scientific">Pseudomonas fluorescens</name>
    <dbReference type="NCBI Taxonomy" id="294"/>
    <lineage>
        <taxon>Bacteria</taxon>
        <taxon>Pseudomonadati</taxon>
        <taxon>Pseudomonadota</taxon>
        <taxon>Gammaproteobacteria</taxon>
        <taxon>Pseudomonadales</taxon>
        <taxon>Pseudomonadaceae</taxon>
        <taxon>Pseudomonas</taxon>
    </lineage>
</organism>
<evidence type="ECO:0000256" key="4">
    <source>
        <dbReference type="ARBA" id="ARBA00022989"/>
    </source>
</evidence>
<evidence type="ECO:0000259" key="7">
    <source>
        <dbReference type="PROSITE" id="PS50850"/>
    </source>
</evidence>
<name>A0A5E6U6B8_PSEFL</name>
<keyword evidence="4 6" id="KW-1133">Transmembrane helix</keyword>
<feature type="transmembrane region" description="Helical" evidence="6">
    <location>
        <begin position="183"/>
        <end position="205"/>
    </location>
</feature>
<feature type="transmembrane region" description="Helical" evidence="6">
    <location>
        <begin position="331"/>
        <end position="349"/>
    </location>
</feature>
<dbReference type="PANTHER" id="PTHR43124">
    <property type="entry name" value="PURINE EFFLUX PUMP PBUE"/>
    <property type="match status" value="1"/>
</dbReference>
<dbReference type="AlphaFoldDB" id="A0A5E6U6B8"/>
<dbReference type="Pfam" id="PF07690">
    <property type="entry name" value="MFS_1"/>
    <property type="match status" value="1"/>
</dbReference>